<evidence type="ECO:0000313" key="1">
    <source>
        <dbReference type="EMBL" id="PAV10848.1"/>
    </source>
</evidence>
<accession>A0A2A2HNB8</accession>
<dbReference type="RefSeq" id="WP_095645989.1">
    <property type="nucleotide sequence ID" value="NZ_LMVP01000541.1"/>
</dbReference>
<dbReference type="AlphaFoldDB" id="A0A2A2HNB8"/>
<proteinExistence type="predicted"/>
<dbReference type="Proteomes" id="UP000218164">
    <property type="component" value="Unassembled WGS sequence"/>
</dbReference>
<organism evidence="1 2">
    <name type="scientific">Methanosarcina spelaei</name>
    <dbReference type="NCBI Taxonomy" id="1036679"/>
    <lineage>
        <taxon>Archaea</taxon>
        <taxon>Methanobacteriati</taxon>
        <taxon>Methanobacteriota</taxon>
        <taxon>Stenosarchaea group</taxon>
        <taxon>Methanomicrobia</taxon>
        <taxon>Methanosarcinales</taxon>
        <taxon>Methanosarcinaceae</taxon>
        <taxon>Methanosarcina</taxon>
    </lineage>
</organism>
<keyword evidence="2" id="KW-1185">Reference proteome</keyword>
<evidence type="ECO:0000313" key="2">
    <source>
        <dbReference type="Proteomes" id="UP000218164"/>
    </source>
</evidence>
<protein>
    <submittedName>
        <fullName evidence="1">Uncharacterized protein</fullName>
    </submittedName>
</protein>
<comment type="caution">
    <text evidence="1">The sequence shown here is derived from an EMBL/GenBank/DDBJ whole genome shotgun (WGS) entry which is preliminary data.</text>
</comment>
<sequence>MKIKRKLRSGILLIMLLLVNAGTVMAAGGSSYSGASTITVPEGEYDYFGEYTKGSSTGDWFKFAAEGGEDVYIDLRYIFYRDNQGEMLQYKTSSTIKAHVCNSPYYNDHWGEASSNAWPRIEMRGDTGAEYDFIVGRYD</sequence>
<gene>
    <name evidence="1" type="ORF">ASJ81_12030</name>
</gene>
<dbReference type="OrthoDB" id="141373at2157"/>
<dbReference type="EMBL" id="LMVP01000541">
    <property type="protein sequence ID" value="PAV10848.1"/>
    <property type="molecule type" value="Genomic_DNA"/>
</dbReference>
<name>A0A2A2HNB8_9EURY</name>
<reference evidence="1 2" key="1">
    <citation type="journal article" date="2017" name="BMC Genomics">
        <title>Genomic analysis of methanogenic archaea reveals a shift towards energy conservation.</title>
        <authorList>
            <person name="Gilmore S.P."/>
            <person name="Henske J.K."/>
            <person name="Sexton J.A."/>
            <person name="Solomon K.V."/>
            <person name="Seppala S."/>
            <person name="Yoo J.I."/>
            <person name="Huyett L.M."/>
            <person name="Pressman A."/>
            <person name="Cogan J.Z."/>
            <person name="Kivenson V."/>
            <person name="Peng X."/>
            <person name="Tan Y."/>
            <person name="Valentine D.L."/>
            <person name="O'Malley M.A."/>
        </authorList>
    </citation>
    <scope>NUCLEOTIDE SEQUENCE [LARGE SCALE GENOMIC DNA]</scope>
    <source>
        <strain evidence="1 2">MC-15</strain>
    </source>
</reference>